<dbReference type="PATRIC" id="fig|2746.7.peg.4191"/>
<evidence type="ECO:0000313" key="1">
    <source>
        <dbReference type="EMBL" id="OBX35006.1"/>
    </source>
</evidence>
<dbReference type="InterPro" id="IPR050228">
    <property type="entry name" value="Carboxylesterase_BioH"/>
</dbReference>
<dbReference type="PANTHER" id="PTHR43194:SF5">
    <property type="entry name" value="PIMELOYL-[ACYL-CARRIER PROTEIN] METHYL ESTER ESTERASE"/>
    <property type="match status" value="1"/>
</dbReference>
<protein>
    <submittedName>
        <fullName evidence="1">Rhamnosyltransferase 1 subunit A</fullName>
        <ecNumber evidence="1">2.4.1.-</ecNumber>
    </submittedName>
</protein>
<dbReference type="Proteomes" id="UP000092504">
    <property type="component" value="Unassembled WGS sequence"/>
</dbReference>
<keyword evidence="1" id="KW-0808">Transferase</keyword>
<keyword evidence="1" id="KW-0328">Glycosyltransferase</keyword>
<dbReference type="SUPFAM" id="SSF53474">
    <property type="entry name" value="alpha/beta-Hydrolases"/>
    <property type="match status" value="1"/>
</dbReference>
<dbReference type="Gene3D" id="3.40.50.1820">
    <property type="entry name" value="alpha/beta hydrolase"/>
    <property type="match status" value="1"/>
</dbReference>
<comment type="caution">
    <text evidence="1">The sequence shown here is derived from an EMBL/GenBank/DDBJ whole genome shotgun (WGS) entry which is preliminary data.</text>
</comment>
<proteinExistence type="predicted"/>
<dbReference type="Pfam" id="PF12697">
    <property type="entry name" value="Abhydrolase_6"/>
    <property type="match status" value="1"/>
</dbReference>
<dbReference type="PANTHER" id="PTHR43194">
    <property type="entry name" value="HYDROLASE ALPHA/BETA FOLD FAMILY"/>
    <property type="match status" value="1"/>
</dbReference>
<dbReference type="RefSeq" id="WP_065241756.1">
    <property type="nucleotide sequence ID" value="NZ_JANIAS020000049.1"/>
</dbReference>
<dbReference type="InterPro" id="IPR000073">
    <property type="entry name" value="AB_hydrolase_1"/>
</dbReference>
<dbReference type="EMBL" id="MAJD01000002">
    <property type="protein sequence ID" value="OBX35006.1"/>
    <property type="molecule type" value="Genomic_DNA"/>
</dbReference>
<name>A0A1B8NYA9_HALEL</name>
<gene>
    <name evidence="1" type="primary">rhlA</name>
    <name evidence="1" type="ORF">A8U91_04070</name>
</gene>
<accession>A0A1B8NYA9</accession>
<dbReference type="GO" id="GO:0016757">
    <property type="term" value="F:glycosyltransferase activity"/>
    <property type="evidence" value="ECO:0007669"/>
    <property type="project" value="UniProtKB-KW"/>
</dbReference>
<dbReference type="EC" id="2.4.1.-" evidence="1"/>
<evidence type="ECO:0000313" key="2">
    <source>
        <dbReference type="Proteomes" id="UP000092504"/>
    </source>
</evidence>
<organism evidence="1 2">
    <name type="scientific">Halomonas elongata</name>
    <dbReference type="NCBI Taxonomy" id="2746"/>
    <lineage>
        <taxon>Bacteria</taxon>
        <taxon>Pseudomonadati</taxon>
        <taxon>Pseudomonadota</taxon>
        <taxon>Gammaproteobacteria</taxon>
        <taxon>Oceanospirillales</taxon>
        <taxon>Halomonadaceae</taxon>
        <taxon>Halomonas</taxon>
    </lineage>
</organism>
<dbReference type="InterPro" id="IPR029058">
    <property type="entry name" value="AB_hydrolase_fold"/>
</dbReference>
<sequence>MRREVEVVSVGEWNVHVERYLFSGVSESAIFVNGALSTTQAFRNTIKNLKGKVNMILFDLPFIGKSRQYNAISRPMSKTEEVMVLQGLMDRYQPSYLLSVSWGGLAALMALAKKPPSVRKALIASFSTRITPEMHRYIERAKVLLDERKNHEVATLLNDEVGKYLPGLLKRINHEHIKSLDDETYRQARFHIGQVASLSFDDYVDVFKEVEVPVLFVNGDWDEYTSKEDVRCIENYIDECEFFVVPEAGHFLDMESKSASRHMNEIFDRHLLA</sequence>
<reference evidence="1 2" key="1">
    <citation type="submission" date="2016-06" db="EMBL/GenBank/DDBJ databases">
        <title>Genome sequence of halotolerant plant growth promoting strain of Halomonas elongata HEK1 isolated from salterns of Rann of Kutch, Gujarat, India.</title>
        <authorList>
            <person name="Gaba S."/>
            <person name="Singh R.N."/>
            <person name="Abrol S."/>
            <person name="Kaushik R."/>
            <person name="Saxena A.K."/>
        </authorList>
    </citation>
    <scope>NUCLEOTIDE SEQUENCE [LARGE SCALE GENOMIC DNA]</scope>
    <source>
        <strain evidence="1 2">HEK1</strain>
    </source>
</reference>
<dbReference type="AlphaFoldDB" id="A0A1B8NYA9"/>